<dbReference type="Proteomes" id="UP000001357">
    <property type="component" value="Unassembled WGS sequence"/>
</dbReference>
<keyword evidence="4" id="KW-1185">Reference proteome</keyword>
<dbReference type="AlphaFoldDB" id="A9UYX3"/>
<gene>
    <name evidence="3" type="ORF">MONBRDRAFT_36996</name>
</gene>
<dbReference type="SUPFAM" id="SSF51735">
    <property type="entry name" value="NAD(P)-binding Rossmann-fold domains"/>
    <property type="match status" value="1"/>
</dbReference>
<dbReference type="eggNOG" id="KOG0725">
    <property type="taxonomic scope" value="Eukaryota"/>
</dbReference>
<dbReference type="Pfam" id="PF13561">
    <property type="entry name" value="adh_short_C2"/>
    <property type="match status" value="1"/>
</dbReference>
<dbReference type="FunCoup" id="A9UYX3">
    <property type="interactions" value="156"/>
</dbReference>
<dbReference type="InterPro" id="IPR002347">
    <property type="entry name" value="SDR_fam"/>
</dbReference>
<dbReference type="OMA" id="FPQWGAY"/>
<protein>
    <recommendedName>
        <fullName evidence="5">Short-chain dehydrogenase/reductase SDR</fullName>
    </recommendedName>
</protein>
<dbReference type="STRING" id="81824.A9UYX3"/>
<dbReference type="PROSITE" id="PS00061">
    <property type="entry name" value="ADH_SHORT"/>
    <property type="match status" value="1"/>
</dbReference>
<dbReference type="InterPro" id="IPR036291">
    <property type="entry name" value="NAD(P)-bd_dom_sf"/>
</dbReference>
<dbReference type="FunFam" id="3.40.50.720:FF:000084">
    <property type="entry name" value="Short-chain dehydrogenase reductase"/>
    <property type="match status" value="1"/>
</dbReference>
<dbReference type="PRINTS" id="PR00080">
    <property type="entry name" value="SDRFAMILY"/>
</dbReference>
<sequence length="257" mass="26622">MSALARFQGLATLVTGGGAGIGAAIAQRLASEGARVCVVDLHADTAAATAKALQAAGVEAVSAQVDMSQPDGPAAAVHECVQAFGQLDVLVNNAAGFHFESLANSTDADWERLFRLNVMGYSNAIKAAQPHLEATQGSVVNLASVSSFVAQPDMFIYNATKGAIAQLTRCLAWDFAPKQVRVNAVAPGAIFTPASVRHMERLGMTIEEGKKDFSSASPMNRMGQPEEVASAVAFLASKDASFITGEIIVIDGGATLD</sequence>
<evidence type="ECO:0000256" key="1">
    <source>
        <dbReference type="ARBA" id="ARBA00006484"/>
    </source>
</evidence>
<comment type="similarity">
    <text evidence="1">Belongs to the short-chain dehydrogenases/reductases (SDR) family.</text>
</comment>
<dbReference type="NCBIfam" id="NF005559">
    <property type="entry name" value="PRK07231.1"/>
    <property type="match status" value="1"/>
</dbReference>
<evidence type="ECO:0000256" key="2">
    <source>
        <dbReference type="ARBA" id="ARBA00023002"/>
    </source>
</evidence>
<dbReference type="CDD" id="cd05233">
    <property type="entry name" value="SDR_c"/>
    <property type="match status" value="1"/>
</dbReference>
<dbReference type="PRINTS" id="PR00081">
    <property type="entry name" value="GDHRDH"/>
</dbReference>
<dbReference type="Gene3D" id="3.40.50.720">
    <property type="entry name" value="NAD(P)-binding Rossmann-like Domain"/>
    <property type="match status" value="1"/>
</dbReference>
<dbReference type="RefSeq" id="XP_001745564.1">
    <property type="nucleotide sequence ID" value="XM_001745512.1"/>
</dbReference>
<dbReference type="KEGG" id="mbr:MONBRDRAFT_36996"/>
<proteinExistence type="inferred from homology"/>
<reference evidence="3 4" key="1">
    <citation type="journal article" date="2008" name="Nature">
        <title>The genome of the choanoflagellate Monosiga brevicollis and the origin of metazoans.</title>
        <authorList>
            <consortium name="JGI Sequencing"/>
            <person name="King N."/>
            <person name="Westbrook M.J."/>
            <person name="Young S.L."/>
            <person name="Kuo A."/>
            <person name="Abedin M."/>
            <person name="Chapman J."/>
            <person name="Fairclough S."/>
            <person name="Hellsten U."/>
            <person name="Isogai Y."/>
            <person name="Letunic I."/>
            <person name="Marr M."/>
            <person name="Pincus D."/>
            <person name="Putnam N."/>
            <person name="Rokas A."/>
            <person name="Wright K.J."/>
            <person name="Zuzow R."/>
            <person name="Dirks W."/>
            <person name="Good M."/>
            <person name="Goodstein D."/>
            <person name="Lemons D."/>
            <person name="Li W."/>
            <person name="Lyons J.B."/>
            <person name="Morris A."/>
            <person name="Nichols S."/>
            <person name="Richter D.J."/>
            <person name="Salamov A."/>
            <person name="Bork P."/>
            <person name="Lim W.A."/>
            <person name="Manning G."/>
            <person name="Miller W.T."/>
            <person name="McGinnis W."/>
            <person name="Shapiro H."/>
            <person name="Tjian R."/>
            <person name="Grigoriev I.V."/>
            <person name="Rokhsar D."/>
        </authorList>
    </citation>
    <scope>NUCLEOTIDE SEQUENCE [LARGE SCALE GENOMIC DNA]</scope>
    <source>
        <strain evidence="4">MX1 / ATCC 50154</strain>
    </source>
</reference>
<dbReference type="EMBL" id="CH991550">
    <property type="protein sequence ID" value="EDQ89535.1"/>
    <property type="molecule type" value="Genomic_DNA"/>
</dbReference>
<dbReference type="InterPro" id="IPR020904">
    <property type="entry name" value="Sc_DH/Rdtase_CS"/>
</dbReference>
<dbReference type="InParanoid" id="A9UYX3"/>
<dbReference type="PANTHER" id="PTHR43639:SF1">
    <property type="entry name" value="SHORT-CHAIN DEHYDROGENASE_REDUCTASE FAMILY PROTEIN"/>
    <property type="match status" value="1"/>
</dbReference>
<keyword evidence="2" id="KW-0560">Oxidoreductase</keyword>
<dbReference type="PANTHER" id="PTHR43639">
    <property type="entry name" value="OXIDOREDUCTASE, SHORT-CHAIN DEHYDROGENASE/REDUCTASE FAMILY (AFU_ORTHOLOGUE AFUA_5G02870)"/>
    <property type="match status" value="1"/>
</dbReference>
<dbReference type="GO" id="GO:0016491">
    <property type="term" value="F:oxidoreductase activity"/>
    <property type="evidence" value="ECO:0007669"/>
    <property type="project" value="UniProtKB-KW"/>
</dbReference>
<dbReference type="GeneID" id="5890849"/>
<evidence type="ECO:0008006" key="5">
    <source>
        <dbReference type="Google" id="ProtNLM"/>
    </source>
</evidence>
<accession>A9UYX3</accession>
<organism evidence="3 4">
    <name type="scientific">Monosiga brevicollis</name>
    <name type="common">Choanoflagellate</name>
    <dbReference type="NCBI Taxonomy" id="81824"/>
    <lineage>
        <taxon>Eukaryota</taxon>
        <taxon>Choanoflagellata</taxon>
        <taxon>Craspedida</taxon>
        <taxon>Salpingoecidae</taxon>
        <taxon>Monosiga</taxon>
    </lineage>
</organism>
<evidence type="ECO:0000313" key="3">
    <source>
        <dbReference type="EMBL" id="EDQ89535.1"/>
    </source>
</evidence>
<name>A9UYX3_MONBE</name>
<evidence type="ECO:0000313" key="4">
    <source>
        <dbReference type="Proteomes" id="UP000001357"/>
    </source>
</evidence>